<protein>
    <recommendedName>
        <fullName evidence="1">DUF4185 domain-containing protein</fullName>
    </recommendedName>
</protein>
<dbReference type="Pfam" id="PF13810">
    <property type="entry name" value="DUF4185"/>
    <property type="match status" value="1"/>
</dbReference>
<name>A0ABN2ZAZ5_9ACTN</name>
<proteinExistence type="predicted"/>
<keyword evidence="3" id="KW-1185">Reference proteome</keyword>
<dbReference type="InterPro" id="IPR025442">
    <property type="entry name" value="DUF4185"/>
</dbReference>
<dbReference type="EMBL" id="BAAAPF010000208">
    <property type="protein sequence ID" value="GAA2139462.1"/>
    <property type="molecule type" value="Genomic_DNA"/>
</dbReference>
<gene>
    <name evidence="2" type="ORF">GCM10009802_49470</name>
</gene>
<organism evidence="2 3">
    <name type="scientific">Streptomyces synnematoformans</name>
    <dbReference type="NCBI Taxonomy" id="415721"/>
    <lineage>
        <taxon>Bacteria</taxon>
        <taxon>Bacillati</taxon>
        <taxon>Actinomycetota</taxon>
        <taxon>Actinomycetes</taxon>
        <taxon>Kitasatosporales</taxon>
        <taxon>Streptomycetaceae</taxon>
        <taxon>Streptomyces</taxon>
    </lineage>
</organism>
<sequence length="428" mass="45862">MERRQTTGAGIALALLLVVGLVVVLTDDDGDGADACTALAVSGWTADAATTDEFARYGDDATRTDDWTGGDGNHSVRLPDGRTLWLVSDPYLGRVQPPPNRQGQPHAWRDTTLGTPAWTRNAALVMSADGRLERTLLGGTPGAPASLFPEPAAPLRQWRWPVHAVVEPRAPGSSEQVLRVLLWHRQEAQQPWIYGVPLATEVATLSLPDLRLEGITQVDDQSRVADPADRVVYGAAAVRRGGFTYVWGGTDGRTPDQAERSSRAHLARVPAGRLADRSAWRYWDGERWSREAARSAPVLGDGGRRGVGSAFSVVRRGDTWVLFTMDAGGPRGSGLTTVASYWACRPEGPWHGPDKAFTAPLPDDAGGGSGAAAYNPQAHPGAGSGDGLLLGYDVNWLDASADTVSAHVHRNVALYRPRFVRLHLDAAE</sequence>
<feature type="domain" description="DUF4185" evidence="1">
    <location>
        <begin position="234"/>
        <end position="386"/>
    </location>
</feature>
<comment type="caution">
    <text evidence="2">The sequence shown here is derived from an EMBL/GenBank/DDBJ whole genome shotgun (WGS) entry which is preliminary data.</text>
</comment>
<dbReference type="RefSeq" id="WP_344292285.1">
    <property type="nucleotide sequence ID" value="NZ_BAAAPF010000208.1"/>
</dbReference>
<evidence type="ECO:0000313" key="3">
    <source>
        <dbReference type="Proteomes" id="UP001500443"/>
    </source>
</evidence>
<accession>A0ABN2ZAZ5</accession>
<evidence type="ECO:0000313" key="2">
    <source>
        <dbReference type="EMBL" id="GAA2139462.1"/>
    </source>
</evidence>
<evidence type="ECO:0000259" key="1">
    <source>
        <dbReference type="Pfam" id="PF13810"/>
    </source>
</evidence>
<reference evidence="2 3" key="1">
    <citation type="journal article" date="2019" name="Int. J. Syst. Evol. Microbiol.">
        <title>The Global Catalogue of Microorganisms (GCM) 10K type strain sequencing project: providing services to taxonomists for standard genome sequencing and annotation.</title>
        <authorList>
            <consortium name="The Broad Institute Genomics Platform"/>
            <consortium name="The Broad Institute Genome Sequencing Center for Infectious Disease"/>
            <person name="Wu L."/>
            <person name="Ma J."/>
        </authorList>
    </citation>
    <scope>NUCLEOTIDE SEQUENCE [LARGE SCALE GENOMIC DNA]</scope>
    <source>
        <strain evidence="2 3">JCM 15481</strain>
    </source>
</reference>
<dbReference type="Proteomes" id="UP001500443">
    <property type="component" value="Unassembled WGS sequence"/>
</dbReference>